<evidence type="ECO:0000313" key="22">
    <source>
        <dbReference type="EMBL" id="CAD5220549.1"/>
    </source>
</evidence>
<dbReference type="PROSITE" id="PS00690">
    <property type="entry name" value="DEAH_ATP_HELICASE"/>
    <property type="match status" value="1"/>
</dbReference>
<proteinExistence type="inferred from homology"/>
<evidence type="ECO:0000256" key="18">
    <source>
        <dbReference type="ARBA" id="ARBA00082714"/>
    </source>
</evidence>
<dbReference type="Pfam" id="PF13307">
    <property type="entry name" value="Helicase_C_2"/>
    <property type="match status" value="1"/>
</dbReference>
<organism evidence="23 25">
    <name type="scientific">Bursaphelenchus xylophilus</name>
    <name type="common">Pinewood nematode worm</name>
    <name type="synonym">Aphelenchoides xylophilus</name>
    <dbReference type="NCBI Taxonomy" id="6326"/>
    <lineage>
        <taxon>Eukaryota</taxon>
        <taxon>Metazoa</taxon>
        <taxon>Ecdysozoa</taxon>
        <taxon>Nematoda</taxon>
        <taxon>Chromadorea</taxon>
        <taxon>Rhabditida</taxon>
        <taxon>Tylenchina</taxon>
        <taxon>Tylenchomorpha</taxon>
        <taxon>Aphelenchoidea</taxon>
        <taxon>Aphelenchoididae</taxon>
        <taxon>Bursaphelenchus</taxon>
    </lineage>
</organism>
<dbReference type="GO" id="GO:0046872">
    <property type="term" value="F:metal ion binding"/>
    <property type="evidence" value="ECO:0007669"/>
    <property type="project" value="UniProtKB-KW"/>
</dbReference>
<comment type="catalytic activity">
    <reaction evidence="17">
        <text>ATP + H2O = ADP + phosphate + H(+)</text>
        <dbReference type="Rhea" id="RHEA:13065"/>
        <dbReference type="ChEBI" id="CHEBI:15377"/>
        <dbReference type="ChEBI" id="CHEBI:15378"/>
        <dbReference type="ChEBI" id="CHEBI:30616"/>
        <dbReference type="ChEBI" id="CHEBI:43474"/>
        <dbReference type="ChEBI" id="CHEBI:456216"/>
        <dbReference type="EC" id="5.6.2.3"/>
    </reaction>
</comment>
<keyword evidence="8" id="KW-0378">Hydrolase</keyword>
<dbReference type="GO" id="GO:0005634">
    <property type="term" value="C:nucleus"/>
    <property type="evidence" value="ECO:0007669"/>
    <property type="project" value="UniProtKB-SubCell"/>
</dbReference>
<dbReference type="GO" id="GO:0005524">
    <property type="term" value="F:ATP binding"/>
    <property type="evidence" value="ECO:0007669"/>
    <property type="project" value="UniProtKB-KW"/>
</dbReference>
<dbReference type="Proteomes" id="UP000582659">
    <property type="component" value="Unassembled WGS sequence"/>
</dbReference>
<keyword evidence="14" id="KW-0413">Isomerase</keyword>
<reference evidence="22" key="2">
    <citation type="submission" date="2020-09" db="EMBL/GenBank/DDBJ databases">
        <authorList>
            <person name="Kikuchi T."/>
        </authorList>
    </citation>
    <scope>NUCLEOTIDE SEQUENCE</scope>
    <source>
        <strain evidence="22">Ka4C1</strain>
    </source>
</reference>
<dbReference type="PANTHER" id="PTHR11472">
    <property type="entry name" value="DNA REPAIR DEAD HELICASE RAD3/XP-D SUBFAMILY MEMBER"/>
    <property type="match status" value="1"/>
</dbReference>
<keyword evidence="6" id="KW-0547">Nucleotide-binding</keyword>
<dbReference type="GO" id="GO:0051539">
    <property type="term" value="F:4 iron, 4 sulfur cluster binding"/>
    <property type="evidence" value="ECO:0007669"/>
    <property type="project" value="UniProtKB-KW"/>
</dbReference>
<name>A0A1I7RZ76_BURXY</name>
<keyword evidence="12" id="KW-0411">Iron-sulfur</keyword>
<feature type="coiled-coil region" evidence="19">
    <location>
        <begin position="396"/>
        <end position="423"/>
    </location>
</feature>
<keyword evidence="10" id="KW-0067">ATP-binding</keyword>
<dbReference type="Pfam" id="PF06733">
    <property type="entry name" value="DEAD_2"/>
    <property type="match status" value="1"/>
</dbReference>
<evidence type="ECO:0000256" key="9">
    <source>
        <dbReference type="ARBA" id="ARBA00022806"/>
    </source>
</evidence>
<dbReference type="CDD" id="cd18788">
    <property type="entry name" value="SF2_C_XPD"/>
    <property type="match status" value="1"/>
</dbReference>
<evidence type="ECO:0000313" key="24">
    <source>
        <dbReference type="Proteomes" id="UP000659654"/>
    </source>
</evidence>
<dbReference type="PANTHER" id="PTHR11472:SF47">
    <property type="entry name" value="FANCONI ANEMIA GROUP J PROTEIN"/>
    <property type="match status" value="1"/>
</dbReference>
<evidence type="ECO:0000256" key="3">
    <source>
        <dbReference type="ARBA" id="ARBA00008792"/>
    </source>
</evidence>
<evidence type="ECO:0000256" key="14">
    <source>
        <dbReference type="ARBA" id="ARBA00023235"/>
    </source>
</evidence>
<dbReference type="InterPro" id="IPR002464">
    <property type="entry name" value="DNA/RNA_helicase_DEAH_CS"/>
</dbReference>
<evidence type="ECO:0000256" key="12">
    <source>
        <dbReference type="ARBA" id="ARBA00023014"/>
    </source>
</evidence>
<dbReference type="WBParaSite" id="BXY_0604400.1">
    <property type="protein sequence ID" value="BXY_0604400.1"/>
    <property type="gene ID" value="BXY_0604400"/>
</dbReference>
<dbReference type="InterPro" id="IPR006555">
    <property type="entry name" value="ATP-dep_Helicase_C"/>
</dbReference>
<comment type="similarity">
    <text evidence="3">Belongs to the DEAD box helicase family. DEAH subfamily.</text>
</comment>
<sequence>MEKFIERKREVNYGKKRRSIALKQSAAPNYQELMMNGSKILLPAGISPYPTQKLMMIKVLMALRQETNALIESPTGSGKTLALLASTGAWLVDYQRKRKEQRKLCPKHGLQLDIKEDSPISPATKKNKKNESSLSIKDEKNGIKVEGESDPIYLNESTMDQISSAFNEEPRSASDSMNESSFPMFGGPSQEELDEEEEKKDGCTCLPCVRIYYCTRTHKQIAQVVKEYARLPYAYTGLLKHTILASRNQTCVNAEIRNKPGDINKNCRDLIKEGKKGNSGCDWRDPLSKKYERKGSLRFELENRLSLAWDIEEITQELASGKGKMCPYFATTRYLTPDADLIFCPFNYLLDPIIRNSSDVHPKNSIIILDEAHNIEDVCRDSASFQFNETELVAAMADFKHKMAKLQTEKEFYQATLNRDKEDPSTEFLITLDHSMVNMSEFLKWFYQIFTDLTHKAKSGNQMYPISFNLDWAKTFELFKRIAEPGFPEEIKAWMKSFVAITGKGSESPSITVEVSQILPASATVVCVEKILYFLYFYGKDNNRMYYKSNLRIEPSRGRYDFNSQIMPPETTINYLVPGCNVTLNLWCMLPSVSVRDAFANCRSVILASGTLHPIDTFATELGMDFRFQMEGDQLIDRERIFATGLPFGPSNKALKLTYKEMENDIGIKLELAKLVFDVCQVVPKGVLCFVASYRMLDDIVTQLTTSGLMVRLQAIKDVFQEPKNSIEMQDVQEQYERCAQTPNKGKTGALMLAVFRGKVSEGIDFADDKARCVISIGIPFPNLKDEQVAQKRYFNDFNAKSMTLLPGSEWYSMQAFRALNQALGRCLRHRNDWGALILVDERFQYPQPKISKWVRERMTRYVQYGSFRESLAEFVEKHTGMEVKTEVPEVDCTPPAQRRKSLGMRKNPIFK</sequence>
<evidence type="ECO:0000256" key="5">
    <source>
        <dbReference type="ARBA" id="ARBA00022723"/>
    </source>
</evidence>
<evidence type="ECO:0000313" key="25">
    <source>
        <dbReference type="WBParaSite" id="BXY_0604400.1"/>
    </source>
</evidence>
<keyword evidence="15" id="KW-0539">Nucleus</keyword>
<evidence type="ECO:0000256" key="7">
    <source>
        <dbReference type="ARBA" id="ARBA00022763"/>
    </source>
</evidence>
<dbReference type="SUPFAM" id="SSF52540">
    <property type="entry name" value="P-loop containing nucleoside triphosphate hydrolases"/>
    <property type="match status" value="2"/>
</dbReference>
<keyword evidence="5" id="KW-0479">Metal-binding</keyword>
<accession>A0A1I7RZ76</accession>
<feature type="region of interest" description="Disordered" evidence="20">
    <location>
        <begin position="166"/>
        <end position="192"/>
    </location>
</feature>
<protein>
    <recommendedName>
        <fullName evidence="16">DNA 5'-3' helicase</fullName>
        <ecNumber evidence="16">5.6.2.3</ecNumber>
    </recommendedName>
    <alternativeName>
        <fullName evidence="18">DNA 5'-3' helicase FANCJ</fullName>
    </alternativeName>
</protein>
<evidence type="ECO:0000256" key="2">
    <source>
        <dbReference type="ARBA" id="ARBA00004123"/>
    </source>
</evidence>
<keyword evidence="9" id="KW-0347">Helicase</keyword>
<dbReference type="EMBL" id="CAJFCV020000003">
    <property type="protein sequence ID" value="CAG9106772.1"/>
    <property type="molecule type" value="Genomic_DNA"/>
</dbReference>
<dbReference type="GO" id="GO:0016818">
    <property type="term" value="F:hydrolase activity, acting on acid anhydrides, in phosphorus-containing anhydrides"/>
    <property type="evidence" value="ECO:0007669"/>
    <property type="project" value="InterPro"/>
</dbReference>
<evidence type="ECO:0000256" key="20">
    <source>
        <dbReference type="SAM" id="MobiDB-lite"/>
    </source>
</evidence>
<dbReference type="Gene3D" id="3.40.50.300">
    <property type="entry name" value="P-loop containing nucleotide triphosphate hydrolases"/>
    <property type="match status" value="3"/>
</dbReference>
<dbReference type="GO" id="GO:1990918">
    <property type="term" value="P:double-strand break repair involved in meiotic recombination"/>
    <property type="evidence" value="ECO:0007669"/>
    <property type="project" value="TreeGrafter"/>
</dbReference>
<dbReference type="PROSITE" id="PS51193">
    <property type="entry name" value="HELICASE_ATP_BIND_2"/>
    <property type="match status" value="1"/>
</dbReference>
<dbReference type="Proteomes" id="UP000095284">
    <property type="component" value="Unplaced"/>
</dbReference>
<evidence type="ECO:0000256" key="8">
    <source>
        <dbReference type="ARBA" id="ARBA00022801"/>
    </source>
</evidence>
<dbReference type="EMBL" id="CAJFDI010000003">
    <property type="protein sequence ID" value="CAD5220549.1"/>
    <property type="molecule type" value="Genomic_DNA"/>
</dbReference>
<evidence type="ECO:0000256" key="1">
    <source>
        <dbReference type="ARBA" id="ARBA00001966"/>
    </source>
</evidence>
<dbReference type="InterPro" id="IPR014013">
    <property type="entry name" value="Helic_SF1/SF2_ATP-bd_DinG/Rad3"/>
</dbReference>
<evidence type="ECO:0000256" key="10">
    <source>
        <dbReference type="ARBA" id="ARBA00022840"/>
    </source>
</evidence>
<dbReference type="SMART" id="SM00491">
    <property type="entry name" value="HELICc2"/>
    <property type="match status" value="1"/>
</dbReference>
<keyword evidence="24" id="KW-1185">Reference proteome</keyword>
<evidence type="ECO:0000256" key="6">
    <source>
        <dbReference type="ARBA" id="ARBA00022741"/>
    </source>
</evidence>
<evidence type="ECO:0000256" key="19">
    <source>
        <dbReference type="SAM" id="Coils"/>
    </source>
</evidence>
<reference evidence="25" key="1">
    <citation type="submission" date="2016-11" db="UniProtKB">
        <authorList>
            <consortium name="WormBaseParasite"/>
        </authorList>
    </citation>
    <scope>IDENTIFICATION</scope>
</reference>
<evidence type="ECO:0000256" key="15">
    <source>
        <dbReference type="ARBA" id="ARBA00023242"/>
    </source>
</evidence>
<evidence type="ECO:0000313" key="23">
    <source>
        <dbReference type="Proteomes" id="UP000095284"/>
    </source>
</evidence>
<keyword evidence="11" id="KW-0408">Iron</keyword>
<dbReference type="SMR" id="A0A1I7RZ76"/>
<dbReference type="InterPro" id="IPR045028">
    <property type="entry name" value="DinG/Rad3-like"/>
</dbReference>
<dbReference type="OrthoDB" id="19182at2759"/>
<dbReference type="AlphaFoldDB" id="A0A1I7RZ76"/>
<evidence type="ECO:0000259" key="21">
    <source>
        <dbReference type="PROSITE" id="PS51193"/>
    </source>
</evidence>
<gene>
    <name evidence="22" type="ORF">BXYJ_LOCUS6234</name>
</gene>
<evidence type="ECO:0000256" key="11">
    <source>
        <dbReference type="ARBA" id="ARBA00023004"/>
    </source>
</evidence>
<evidence type="ECO:0000256" key="4">
    <source>
        <dbReference type="ARBA" id="ARBA00022485"/>
    </source>
</evidence>
<evidence type="ECO:0000256" key="16">
    <source>
        <dbReference type="ARBA" id="ARBA00044969"/>
    </source>
</evidence>
<dbReference type="InterPro" id="IPR006554">
    <property type="entry name" value="Helicase-like_DEXD_c2"/>
</dbReference>
<dbReference type="InterPro" id="IPR027417">
    <property type="entry name" value="P-loop_NTPase"/>
</dbReference>
<dbReference type="SMART" id="SM00488">
    <property type="entry name" value="DEXDc2"/>
    <property type="match status" value="1"/>
</dbReference>
<dbReference type="Proteomes" id="UP000659654">
    <property type="component" value="Unassembled WGS sequence"/>
</dbReference>
<dbReference type="FunFam" id="3.40.50.300:FF:000731">
    <property type="entry name" value="Fanconi anemia group J protein homolog"/>
    <property type="match status" value="1"/>
</dbReference>
<keyword evidence="13" id="KW-0234">DNA repair</keyword>
<evidence type="ECO:0000256" key="13">
    <source>
        <dbReference type="ARBA" id="ARBA00023204"/>
    </source>
</evidence>
<dbReference type="InterPro" id="IPR010614">
    <property type="entry name" value="RAD3-like_helicase_DEAD"/>
</dbReference>
<dbReference type="GO" id="GO:0043139">
    <property type="term" value="F:5'-3' DNA helicase activity"/>
    <property type="evidence" value="ECO:0007669"/>
    <property type="project" value="UniProtKB-EC"/>
</dbReference>
<dbReference type="GO" id="GO:0003677">
    <property type="term" value="F:DNA binding"/>
    <property type="evidence" value="ECO:0007669"/>
    <property type="project" value="InterPro"/>
</dbReference>
<keyword evidence="4" id="KW-0004">4Fe-4S</keyword>
<dbReference type="GO" id="GO:0006289">
    <property type="term" value="P:nucleotide-excision repair"/>
    <property type="evidence" value="ECO:0007669"/>
    <property type="project" value="TreeGrafter"/>
</dbReference>
<comment type="cofactor">
    <cofactor evidence="1">
        <name>[4Fe-4S] cluster</name>
        <dbReference type="ChEBI" id="CHEBI:49883"/>
    </cofactor>
</comment>
<dbReference type="eggNOG" id="KOG1132">
    <property type="taxonomic scope" value="Eukaryota"/>
</dbReference>
<feature type="domain" description="Helicase ATP-binding" evidence="21">
    <location>
        <begin position="38"/>
        <end position="420"/>
    </location>
</feature>
<feature type="region of interest" description="Disordered" evidence="20">
    <location>
        <begin position="115"/>
        <end position="141"/>
    </location>
</feature>
<evidence type="ECO:0000256" key="17">
    <source>
        <dbReference type="ARBA" id="ARBA00048954"/>
    </source>
</evidence>
<keyword evidence="19" id="KW-0175">Coiled coil</keyword>
<comment type="subcellular location">
    <subcellularLocation>
        <location evidence="2">Nucleus</location>
    </subcellularLocation>
</comment>
<keyword evidence="7" id="KW-0227">DNA damage</keyword>
<dbReference type="EC" id="5.6.2.3" evidence="16"/>